<dbReference type="Proteomes" id="UP000187172">
    <property type="component" value="Unassembled WGS sequence"/>
</dbReference>
<name>A0A1R1EJM7_9BACL</name>
<reference evidence="2 3" key="1">
    <citation type="submission" date="2016-11" db="EMBL/GenBank/DDBJ databases">
        <title>Paenibacillus species isolates.</title>
        <authorList>
            <person name="Beno S.M."/>
        </authorList>
    </citation>
    <scope>NUCLEOTIDE SEQUENCE [LARGE SCALE GENOMIC DNA]</scope>
    <source>
        <strain evidence="2 3">FSL R5-0378</strain>
    </source>
</reference>
<protein>
    <recommendedName>
        <fullName evidence="1">N-acetyltransferase domain-containing protein</fullName>
    </recommendedName>
</protein>
<gene>
    <name evidence="2" type="ORF">BK138_24380</name>
</gene>
<dbReference type="Gene3D" id="3.40.630.30">
    <property type="match status" value="1"/>
</dbReference>
<evidence type="ECO:0000313" key="2">
    <source>
        <dbReference type="EMBL" id="OMF51969.1"/>
    </source>
</evidence>
<comment type="caution">
    <text evidence="2">The sequence shown here is derived from an EMBL/GenBank/DDBJ whole genome shotgun (WGS) entry which is preliminary data.</text>
</comment>
<organism evidence="2 3">
    <name type="scientific">Paenibacillus rhizosphaerae</name>
    <dbReference type="NCBI Taxonomy" id="297318"/>
    <lineage>
        <taxon>Bacteria</taxon>
        <taxon>Bacillati</taxon>
        <taxon>Bacillota</taxon>
        <taxon>Bacilli</taxon>
        <taxon>Bacillales</taxon>
        <taxon>Paenibacillaceae</taxon>
        <taxon>Paenibacillus</taxon>
    </lineage>
</organism>
<dbReference type="STRING" id="297318.BK138_24380"/>
<dbReference type="EMBL" id="MRTP01000008">
    <property type="protein sequence ID" value="OMF51969.1"/>
    <property type="molecule type" value="Genomic_DNA"/>
</dbReference>
<dbReference type="InterPro" id="IPR016181">
    <property type="entry name" value="Acyl_CoA_acyltransferase"/>
</dbReference>
<dbReference type="SUPFAM" id="SSF55729">
    <property type="entry name" value="Acyl-CoA N-acyltransferases (Nat)"/>
    <property type="match status" value="1"/>
</dbReference>
<dbReference type="PROSITE" id="PS51186">
    <property type="entry name" value="GNAT"/>
    <property type="match status" value="1"/>
</dbReference>
<dbReference type="InterPro" id="IPR000182">
    <property type="entry name" value="GNAT_dom"/>
</dbReference>
<evidence type="ECO:0000313" key="3">
    <source>
        <dbReference type="Proteomes" id="UP000187172"/>
    </source>
</evidence>
<accession>A0A1R1EJM7</accession>
<dbReference type="Pfam" id="PF13508">
    <property type="entry name" value="Acetyltransf_7"/>
    <property type="match status" value="1"/>
</dbReference>
<dbReference type="RefSeq" id="WP_076173395.1">
    <property type="nucleotide sequence ID" value="NZ_MRTP01000008.1"/>
</dbReference>
<proteinExistence type="predicted"/>
<evidence type="ECO:0000259" key="1">
    <source>
        <dbReference type="PROSITE" id="PS51186"/>
    </source>
</evidence>
<dbReference type="CDD" id="cd04301">
    <property type="entry name" value="NAT_SF"/>
    <property type="match status" value="1"/>
</dbReference>
<dbReference type="AlphaFoldDB" id="A0A1R1EJM7"/>
<feature type="domain" description="N-acetyltransferase" evidence="1">
    <location>
        <begin position="3"/>
        <end position="133"/>
    </location>
</feature>
<sequence>MICKVSDLSDQVLYEFLSYCMSPVAERIETECSNYKTRTNRELYGIYLNNTLRGIIGLIQGESETELKHIAIHPEFRLQGLGSKLIEFVIKSTEINKLVAETDKDAVNFYKKKGFKIISLGEKYPGVERFKCEYSNNSL</sequence>
<dbReference type="GO" id="GO:0016747">
    <property type="term" value="F:acyltransferase activity, transferring groups other than amino-acyl groups"/>
    <property type="evidence" value="ECO:0007669"/>
    <property type="project" value="InterPro"/>
</dbReference>
<keyword evidence="3" id="KW-1185">Reference proteome</keyword>